<evidence type="ECO:0000313" key="4">
    <source>
        <dbReference type="Proteomes" id="UP000291483"/>
    </source>
</evidence>
<keyword evidence="2" id="KW-0732">Signal</keyword>
<feature type="region of interest" description="Disordered" evidence="1">
    <location>
        <begin position="133"/>
        <end position="161"/>
    </location>
</feature>
<dbReference type="OrthoDB" id="5046581at2"/>
<gene>
    <name evidence="3" type="ORF">EV379_2152</name>
</gene>
<evidence type="ECO:0000256" key="2">
    <source>
        <dbReference type="SAM" id="SignalP"/>
    </source>
</evidence>
<feature type="chain" id="PRO_5038553739" evidence="2">
    <location>
        <begin position="21"/>
        <end position="391"/>
    </location>
</feature>
<dbReference type="PROSITE" id="PS51257">
    <property type="entry name" value="PROKAR_LIPOPROTEIN"/>
    <property type="match status" value="1"/>
</dbReference>
<accession>A0A4Q8AMK8</accession>
<dbReference type="SUPFAM" id="SSF82171">
    <property type="entry name" value="DPP6 N-terminal domain-like"/>
    <property type="match status" value="1"/>
</dbReference>
<comment type="caution">
    <text evidence="3">The sequence shown here is derived from an EMBL/GenBank/DDBJ whole genome shotgun (WGS) entry which is preliminary data.</text>
</comment>
<dbReference type="RefSeq" id="WP_130506107.1">
    <property type="nucleotide sequence ID" value="NZ_SHLC01000001.1"/>
</dbReference>
<protein>
    <submittedName>
        <fullName evidence="3">Uncharacterized protein</fullName>
    </submittedName>
</protein>
<reference evidence="3 4" key="1">
    <citation type="submission" date="2019-02" db="EMBL/GenBank/DDBJ databases">
        <title>Sequencing the genomes of 1000 actinobacteria strains.</title>
        <authorList>
            <person name="Klenk H.-P."/>
        </authorList>
    </citation>
    <scope>NUCLEOTIDE SEQUENCE [LARGE SCALE GENOMIC DNA]</scope>
    <source>
        <strain evidence="3 4">DSM 18319</strain>
    </source>
</reference>
<proteinExistence type="predicted"/>
<name>A0A4Q8AMK8_9MICO</name>
<feature type="signal peptide" evidence="2">
    <location>
        <begin position="1"/>
        <end position="20"/>
    </location>
</feature>
<evidence type="ECO:0000313" key="3">
    <source>
        <dbReference type="EMBL" id="RZU65814.1"/>
    </source>
</evidence>
<feature type="compositionally biased region" description="Polar residues" evidence="1">
    <location>
        <begin position="133"/>
        <end position="144"/>
    </location>
</feature>
<organism evidence="3 4">
    <name type="scientific">Microterricola gilva</name>
    <dbReference type="NCBI Taxonomy" id="393267"/>
    <lineage>
        <taxon>Bacteria</taxon>
        <taxon>Bacillati</taxon>
        <taxon>Actinomycetota</taxon>
        <taxon>Actinomycetes</taxon>
        <taxon>Micrococcales</taxon>
        <taxon>Microbacteriaceae</taxon>
        <taxon>Microterricola</taxon>
    </lineage>
</organism>
<dbReference type="AlphaFoldDB" id="A0A4Q8AMK8"/>
<dbReference type="Proteomes" id="UP000291483">
    <property type="component" value="Unassembled WGS sequence"/>
</dbReference>
<feature type="region of interest" description="Disordered" evidence="1">
    <location>
        <begin position="209"/>
        <end position="234"/>
    </location>
</feature>
<sequence length="391" mass="40564">MTTRRGLACCGIALTTLLLAGCTTESSPDGWLLSPLTVNDGSYGQETDITAGIWNLSDDTAGGVWTESAGSWLGVAADGAITRFNEETRYGVTALDIAAVNPTMLYVLRPLGSGVLNTTVELFDTATRTSEPVLSGQRVRTSPDPTLPFTADGTVTPDSPFGPITSIDVDPSGRLVFVERVDPQETGSGGYVVRRMTRDGELETLAGTADTALPGSSGDAAPQPADGEQLRGRALSAASVDVSAGHQRGVVVGTEHGVFQIETDGTARTIDGPLPADSPRRAALEYGPGYRVRLIDADELGAVVLPTAVPPSAEQLDAAPVRVMGGSGRFRELVRGWDGGSWSGLAVHSDTMRATEALARARTAVWVAPGVLVAVVPGNGDDSGLARIELP</sequence>
<dbReference type="EMBL" id="SHLC01000001">
    <property type="protein sequence ID" value="RZU65814.1"/>
    <property type="molecule type" value="Genomic_DNA"/>
</dbReference>
<keyword evidence="4" id="KW-1185">Reference proteome</keyword>
<evidence type="ECO:0000256" key="1">
    <source>
        <dbReference type="SAM" id="MobiDB-lite"/>
    </source>
</evidence>